<dbReference type="Proteomes" id="UP000032512">
    <property type="component" value="Unassembled WGS sequence"/>
</dbReference>
<keyword evidence="1" id="KW-1133">Transmembrane helix</keyword>
<dbReference type="AlphaFoldDB" id="A0A0D6ZCZ5"/>
<evidence type="ECO:0008006" key="4">
    <source>
        <dbReference type="Google" id="ProtNLM"/>
    </source>
</evidence>
<feature type="transmembrane region" description="Helical" evidence="1">
    <location>
        <begin position="44"/>
        <end position="64"/>
    </location>
</feature>
<keyword evidence="1" id="KW-0812">Transmembrane</keyword>
<keyword evidence="1" id="KW-0472">Membrane</keyword>
<protein>
    <recommendedName>
        <fullName evidence="4">VCBS repeat-containing protein</fullName>
    </recommendedName>
</protein>
<sequence length="292" mass="32940">MKKHSGFAVFFLYKKTKISLDKCIFFPYKEILTIREEFTMKKEILIIITAFFLMSLTALTGAYAGESKETESVTGTKEKVDVTGDGKKDLVFVKGIPFEEGTRYLKEIYLKIKASNGNTYKIDLDGGYDPTTEYKDLNHDSVKDIFVSIPTGGSGGLSNYYLYTLKDFKVVNLSVPEPLSVTSQFEDGYKASVRIEQTGQSYSFDLSERKVDYDRLGLYQDGKLNEPTELMVLPFGSLKPFKGEAGQYELIGIQRINGAYNADGIANLESTWVYEKGTWKLQHAKVIELKSH</sequence>
<evidence type="ECO:0000313" key="2">
    <source>
        <dbReference type="EMBL" id="KIY23407.1"/>
    </source>
</evidence>
<keyword evidence="3" id="KW-1185">Reference proteome</keyword>
<evidence type="ECO:0000313" key="3">
    <source>
        <dbReference type="Proteomes" id="UP000032512"/>
    </source>
</evidence>
<proteinExistence type="predicted"/>
<dbReference type="InterPro" id="IPR028994">
    <property type="entry name" value="Integrin_alpha_N"/>
</dbReference>
<comment type="caution">
    <text evidence="2">The sequence shown here is derived from an EMBL/GenBank/DDBJ whole genome shotgun (WGS) entry which is preliminary data.</text>
</comment>
<dbReference type="EMBL" id="JXIQ01000019">
    <property type="protein sequence ID" value="KIY23407.1"/>
    <property type="molecule type" value="Genomic_DNA"/>
</dbReference>
<reference evidence="2 3" key="1">
    <citation type="submission" date="2015-01" db="EMBL/GenBank/DDBJ databases">
        <title>Draft genome sequences of the supercritical CO2 tolerant bacteria Bacillus subterraneus MITOT1 and Bacillus cereus MIT0214.</title>
        <authorList>
            <person name="Peet K.C."/>
            <person name="Thompson J.R."/>
        </authorList>
    </citation>
    <scope>NUCLEOTIDE SEQUENCE [LARGE SCALE GENOMIC DNA]</scope>
    <source>
        <strain evidence="2 3">MITOT1</strain>
    </source>
</reference>
<evidence type="ECO:0000256" key="1">
    <source>
        <dbReference type="SAM" id="Phobius"/>
    </source>
</evidence>
<gene>
    <name evidence="2" type="ORF">UB32_03300</name>
</gene>
<dbReference type="SUPFAM" id="SSF69318">
    <property type="entry name" value="Integrin alpha N-terminal domain"/>
    <property type="match status" value="1"/>
</dbReference>
<accession>A0A0D6ZCZ5</accession>
<name>A0A0D6ZCZ5_9BACI</name>
<dbReference type="PATRIC" id="fig|285983.3.peg.2597"/>
<organism evidence="2 3">
    <name type="scientific">Mesobacillus subterraneus</name>
    <dbReference type="NCBI Taxonomy" id="285983"/>
    <lineage>
        <taxon>Bacteria</taxon>
        <taxon>Bacillati</taxon>
        <taxon>Bacillota</taxon>
        <taxon>Bacilli</taxon>
        <taxon>Bacillales</taxon>
        <taxon>Bacillaceae</taxon>
        <taxon>Mesobacillus</taxon>
    </lineage>
</organism>